<proteinExistence type="predicted"/>
<name>A0A1I4YIY9_CHROL</name>
<organism evidence="1 2">
    <name type="scientific">Chryseobacterium oleae</name>
    <dbReference type="NCBI Taxonomy" id="491207"/>
    <lineage>
        <taxon>Bacteria</taxon>
        <taxon>Pseudomonadati</taxon>
        <taxon>Bacteroidota</taxon>
        <taxon>Flavobacteriia</taxon>
        <taxon>Flavobacteriales</taxon>
        <taxon>Weeksellaceae</taxon>
        <taxon>Chryseobacterium group</taxon>
        <taxon>Chryseobacterium</taxon>
    </lineage>
</organism>
<dbReference type="AlphaFoldDB" id="A0A1I4YIY9"/>
<gene>
    <name evidence="1" type="ORF">SAMN05421594_2457</name>
</gene>
<keyword evidence="2" id="KW-1185">Reference proteome</keyword>
<dbReference type="InterPro" id="IPR029068">
    <property type="entry name" value="Glyas_Bleomycin-R_OHBP_Dase"/>
</dbReference>
<dbReference type="SUPFAM" id="SSF54593">
    <property type="entry name" value="Glyoxalase/Bleomycin resistance protein/Dihydroxybiphenyl dioxygenase"/>
    <property type="match status" value="1"/>
</dbReference>
<dbReference type="Proteomes" id="UP000198769">
    <property type="component" value="Unassembled WGS sequence"/>
</dbReference>
<evidence type="ECO:0000313" key="1">
    <source>
        <dbReference type="EMBL" id="SFN38011.1"/>
    </source>
</evidence>
<sequence length="121" mass="14467">MMTQGIKSIRPFIGAENFEVSRHFYKDLGFEEVILEPKLSLFKRQETGFYLQDYYAKDWVDNTMIFMEVENTDEFWKELVSLNLAEKYKGVRLTAVRTMEWGKECFVHDPSGILWHFGEFF</sequence>
<keyword evidence="1" id="KW-0560">Oxidoreductase</keyword>
<protein>
    <submittedName>
        <fullName evidence="1">Catechol 2,3-dioxygenase</fullName>
    </submittedName>
</protein>
<accession>A0A1I4YIY9</accession>
<dbReference type="GO" id="GO:0051213">
    <property type="term" value="F:dioxygenase activity"/>
    <property type="evidence" value="ECO:0007669"/>
    <property type="project" value="UniProtKB-KW"/>
</dbReference>
<dbReference type="EMBL" id="FOVD01000003">
    <property type="protein sequence ID" value="SFN38011.1"/>
    <property type="molecule type" value="Genomic_DNA"/>
</dbReference>
<dbReference type="Gene3D" id="3.10.180.10">
    <property type="entry name" value="2,3-Dihydroxybiphenyl 1,2-Dioxygenase, domain 1"/>
    <property type="match status" value="1"/>
</dbReference>
<keyword evidence="1" id="KW-0223">Dioxygenase</keyword>
<evidence type="ECO:0000313" key="2">
    <source>
        <dbReference type="Proteomes" id="UP000198769"/>
    </source>
</evidence>
<reference evidence="2" key="1">
    <citation type="submission" date="2016-10" db="EMBL/GenBank/DDBJ databases">
        <authorList>
            <person name="Varghese N."/>
            <person name="Submissions S."/>
        </authorList>
    </citation>
    <scope>NUCLEOTIDE SEQUENCE [LARGE SCALE GENOMIC DNA]</scope>
    <source>
        <strain evidence="2">DSM 25575</strain>
    </source>
</reference>